<reference evidence="2" key="1">
    <citation type="submission" date="2015-07" db="EMBL/GenBank/DDBJ databases">
        <authorList>
            <person name="Teixeira M.M."/>
            <person name="Souza R.C."/>
            <person name="Almeida L.G."/>
            <person name="Vicente V.A."/>
            <person name="de Hoog S."/>
            <person name="Bocca A.L."/>
            <person name="de Almeida S.R."/>
            <person name="Vasconcelos A.T."/>
            <person name="Felipe M.S."/>
        </authorList>
    </citation>
    <scope>NUCLEOTIDE SEQUENCE [LARGE SCALE GENOMIC DNA]</scope>
    <source>
        <strain evidence="2">KSF</strain>
    </source>
</reference>
<evidence type="ECO:0000313" key="1">
    <source>
        <dbReference type="EMBL" id="OCT49846.1"/>
    </source>
</evidence>
<protein>
    <submittedName>
        <fullName evidence="1">Uncharacterized protein</fullName>
    </submittedName>
</protein>
<organism evidence="1 2">
    <name type="scientific">Cladophialophora carrionii</name>
    <dbReference type="NCBI Taxonomy" id="86049"/>
    <lineage>
        <taxon>Eukaryota</taxon>
        <taxon>Fungi</taxon>
        <taxon>Dikarya</taxon>
        <taxon>Ascomycota</taxon>
        <taxon>Pezizomycotina</taxon>
        <taxon>Eurotiomycetes</taxon>
        <taxon>Chaetothyriomycetidae</taxon>
        <taxon>Chaetothyriales</taxon>
        <taxon>Herpotrichiellaceae</taxon>
        <taxon>Cladophialophora</taxon>
    </lineage>
</organism>
<dbReference type="AlphaFoldDB" id="A0A1C1CMW5"/>
<dbReference type="OrthoDB" id="10568001at2759"/>
<gene>
    <name evidence="1" type="ORF">CLCR_07621</name>
</gene>
<sequence>MASIRVVDGYYRSEMVGSIPAWLRTVAHRDFEAMPDADFDISTSKLLHASPLRPLRPLLCADGLEVQSSGSSSPKSRTTANRCFCRACRAERLVEYVGQPCSVSGLKPPIPFWTEASDNGNKYCACDCSPCRAYCLLDWVGRRCERSGMYPETVQVLADDEMTSTWKHSARVRWGRVKLFVAEKTDRVRAFFKKDSPPPP</sequence>
<evidence type="ECO:0000313" key="2">
    <source>
        <dbReference type="Proteomes" id="UP000094526"/>
    </source>
</evidence>
<comment type="caution">
    <text evidence="1">The sequence shown here is derived from an EMBL/GenBank/DDBJ whole genome shotgun (WGS) entry which is preliminary data.</text>
</comment>
<name>A0A1C1CMW5_9EURO</name>
<dbReference type="VEuPathDB" id="FungiDB:CLCR_07621"/>
<dbReference type="Proteomes" id="UP000094526">
    <property type="component" value="Unassembled WGS sequence"/>
</dbReference>
<accession>A0A1C1CMW5</accession>
<proteinExistence type="predicted"/>
<dbReference type="EMBL" id="LGRB01000010">
    <property type="protein sequence ID" value="OCT49846.1"/>
    <property type="molecule type" value="Genomic_DNA"/>
</dbReference>
<keyword evidence="2" id="KW-1185">Reference proteome</keyword>